<accession>A0A226D5Y9</accession>
<dbReference type="Proteomes" id="UP000198287">
    <property type="component" value="Unassembled WGS sequence"/>
</dbReference>
<evidence type="ECO:0000313" key="2">
    <source>
        <dbReference type="EMBL" id="OXA40965.1"/>
    </source>
</evidence>
<dbReference type="AlphaFoldDB" id="A0A226D5Y9"/>
<protein>
    <submittedName>
        <fullName evidence="2">Uncharacterized protein</fullName>
    </submittedName>
</protein>
<dbReference type="OrthoDB" id="119028at2759"/>
<dbReference type="EMBL" id="LNIX01000031">
    <property type="protein sequence ID" value="OXA40965.1"/>
    <property type="molecule type" value="Genomic_DNA"/>
</dbReference>
<organism evidence="2 3">
    <name type="scientific">Folsomia candida</name>
    <name type="common">Springtail</name>
    <dbReference type="NCBI Taxonomy" id="158441"/>
    <lineage>
        <taxon>Eukaryota</taxon>
        <taxon>Metazoa</taxon>
        <taxon>Ecdysozoa</taxon>
        <taxon>Arthropoda</taxon>
        <taxon>Hexapoda</taxon>
        <taxon>Collembola</taxon>
        <taxon>Entomobryomorpha</taxon>
        <taxon>Isotomoidea</taxon>
        <taxon>Isotomidae</taxon>
        <taxon>Proisotominae</taxon>
        <taxon>Folsomia</taxon>
    </lineage>
</organism>
<evidence type="ECO:0000256" key="1">
    <source>
        <dbReference type="SAM" id="MobiDB-lite"/>
    </source>
</evidence>
<proteinExistence type="predicted"/>
<gene>
    <name evidence="2" type="ORF">Fcan01_24338</name>
</gene>
<sequence>MACSQVFNWTSDADSSLSEENSPKSKKPRRRCEWSVLRQFENKKEAEAYLKEEGQWIYHCKYSTEEGVTMKYNCRSSSACSAKRRLILKAVSSIVELHATIEQHDHALKKQKGISQNMIDEIVKLLERGITKPKMILTELRLPEVSTLNVSHALMTLIMLLIKTIMNLNGETVPLSPSVLAEQSTLGDQVQVATTQLRASLNDPSSLPVVSAALLESQLTQLQNSVNTLVPILNATMTSLQTQLDEALAAGNVVSVGQIQPQIPVVGKLLNAVTEIPLVGDLIRGILTGLNITN</sequence>
<keyword evidence="3" id="KW-1185">Reference proteome</keyword>
<feature type="region of interest" description="Disordered" evidence="1">
    <location>
        <begin position="1"/>
        <end position="28"/>
    </location>
</feature>
<feature type="compositionally biased region" description="Polar residues" evidence="1">
    <location>
        <begin position="1"/>
        <end position="20"/>
    </location>
</feature>
<evidence type="ECO:0000313" key="3">
    <source>
        <dbReference type="Proteomes" id="UP000198287"/>
    </source>
</evidence>
<name>A0A226D5Y9_FOLCA</name>
<comment type="caution">
    <text evidence="2">The sequence shown here is derived from an EMBL/GenBank/DDBJ whole genome shotgun (WGS) entry which is preliminary data.</text>
</comment>
<reference evidence="2 3" key="1">
    <citation type="submission" date="2015-12" db="EMBL/GenBank/DDBJ databases">
        <title>The genome of Folsomia candida.</title>
        <authorList>
            <person name="Faddeeva A."/>
            <person name="Derks M.F."/>
            <person name="Anvar Y."/>
            <person name="Smit S."/>
            <person name="Van Straalen N."/>
            <person name="Roelofs D."/>
        </authorList>
    </citation>
    <scope>NUCLEOTIDE SEQUENCE [LARGE SCALE GENOMIC DNA]</scope>
    <source>
        <strain evidence="2 3">VU population</strain>
        <tissue evidence="2">Whole body</tissue>
    </source>
</reference>